<accession>A0A4D7AXF3</accession>
<organism evidence="4 5">
    <name type="scientific">Dysosmobacter welbionis</name>
    <dbReference type="NCBI Taxonomy" id="2093857"/>
    <lineage>
        <taxon>Bacteria</taxon>
        <taxon>Bacillati</taxon>
        <taxon>Bacillota</taxon>
        <taxon>Clostridia</taxon>
        <taxon>Eubacteriales</taxon>
        <taxon>Oscillospiraceae</taxon>
        <taxon>Dysosmobacter</taxon>
    </lineage>
</organism>
<dbReference type="EMBL" id="CP034413">
    <property type="protein sequence ID" value="QCI59037.1"/>
    <property type="molecule type" value="Genomic_DNA"/>
</dbReference>
<feature type="transmembrane region" description="Helical" evidence="3">
    <location>
        <begin position="154"/>
        <end position="175"/>
    </location>
</feature>
<proteinExistence type="predicted"/>
<dbReference type="RefSeq" id="WP_025545367.1">
    <property type="nucleotide sequence ID" value="NZ_CP034413.3"/>
</dbReference>
<dbReference type="Proteomes" id="UP000298642">
    <property type="component" value="Chromosome"/>
</dbReference>
<sequence>MEKTAEQETAKTFQRTRMVVMAAAFAALACVATMVVKVPSPTGGYMNLGDTVVLLGGYLLGPAWGALAGSIGPALADVLLGSPIYAPATLVIKAGMAALAAACHQAFGKGRGPLGLAACGIMGELPMVVGYWLYDALLLGSAAGAAAGIPSNLVQAAFGIAASTLLAAALGRSAYVRREFPRL</sequence>
<keyword evidence="5" id="KW-1185">Reference proteome</keyword>
<feature type="transmembrane region" description="Helical" evidence="3">
    <location>
        <begin position="84"/>
        <end position="102"/>
    </location>
</feature>
<dbReference type="KEGG" id="obj:EIO64_07240"/>
<dbReference type="GeneID" id="89523451"/>
<dbReference type="InterPro" id="IPR009825">
    <property type="entry name" value="ECF_substrate-spec-like"/>
</dbReference>
<dbReference type="Pfam" id="PF07155">
    <property type="entry name" value="ECF-ribofla_trS"/>
    <property type="match status" value="1"/>
</dbReference>
<protein>
    <submittedName>
        <fullName evidence="4">ECF transporter S component</fullName>
    </submittedName>
</protein>
<dbReference type="PANTHER" id="PTHR37815:SF3">
    <property type="entry name" value="UPF0397 PROTEIN SPR0429"/>
    <property type="match status" value="1"/>
</dbReference>
<dbReference type="GO" id="GO:0016020">
    <property type="term" value="C:membrane"/>
    <property type="evidence" value="ECO:0007669"/>
    <property type="project" value="InterPro"/>
</dbReference>
<dbReference type="Gene3D" id="1.10.1760.20">
    <property type="match status" value="1"/>
</dbReference>
<evidence type="ECO:0000256" key="1">
    <source>
        <dbReference type="ARBA" id="ARBA00022692"/>
    </source>
</evidence>
<feature type="transmembrane region" description="Helical" evidence="3">
    <location>
        <begin position="114"/>
        <end position="134"/>
    </location>
</feature>
<keyword evidence="1 3" id="KW-0812">Transmembrane</keyword>
<keyword evidence="3" id="KW-0472">Membrane</keyword>
<dbReference type="PROSITE" id="PS51257">
    <property type="entry name" value="PROKAR_LIPOPROTEIN"/>
    <property type="match status" value="1"/>
</dbReference>
<evidence type="ECO:0000256" key="3">
    <source>
        <dbReference type="SAM" id="Phobius"/>
    </source>
</evidence>
<dbReference type="PANTHER" id="PTHR37815">
    <property type="entry name" value="UPF0397 PROTEIN BC_2624-RELATED"/>
    <property type="match status" value="1"/>
</dbReference>
<keyword evidence="2 3" id="KW-1133">Transmembrane helix</keyword>
<dbReference type="AlphaFoldDB" id="A0A4D7AXF3"/>
<evidence type="ECO:0000256" key="2">
    <source>
        <dbReference type="ARBA" id="ARBA00022989"/>
    </source>
</evidence>
<reference evidence="5" key="1">
    <citation type="submission" date="2018-12" db="EMBL/GenBank/DDBJ databases">
        <title>Dusodibacter welbiota gen. nov., sp. nov., isolated from human faeces and emended description of the Oscillibacter genus.</title>
        <authorList>
            <person name="Le Roy T."/>
            <person name="Van der Smissen P."/>
            <person name="Delzenne N."/>
            <person name="Muccioli G."/>
            <person name="Collet J.F."/>
            <person name="Cani P.D."/>
        </authorList>
    </citation>
    <scope>NUCLEOTIDE SEQUENCE [LARGE SCALE GENOMIC DNA]</scope>
    <source>
        <strain evidence="5">J115</strain>
    </source>
</reference>
<evidence type="ECO:0000313" key="5">
    <source>
        <dbReference type="Proteomes" id="UP000298642"/>
    </source>
</evidence>
<gene>
    <name evidence="4" type="ORF">EIO64_07240</name>
</gene>
<name>A0A4D7AXF3_9FIRM</name>
<feature type="transmembrane region" description="Helical" evidence="3">
    <location>
        <begin position="18"/>
        <end position="36"/>
    </location>
</feature>
<evidence type="ECO:0000313" key="4">
    <source>
        <dbReference type="EMBL" id="QCI59037.1"/>
    </source>
</evidence>